<organism evidence="17 18">
    <name type="scientific">Lactuca sativa</name>
    <name type="common">Garden lettuce</name>
    <dbReference type="NCBI Taxonomy" id="4236"/>
    <lineage>
        <taxon>Eukaryota</taxon>
        <taxon>Viridiplantae</taxon>
        <taxon>Streptophyta</taxon>
        <taxon>Embryophyta</taxon>
        <taxon>Tracheophyta</taxon>
        <taxon>Spermatophyta</taxon>
        <taxon>Magnoliopsida</taxon>
        <taxon>eudicotyledons</taxon>
        <taxon>Gunneridae</taxon>
        <taxon>Pentapetalae</taxon>
        <taxon>asterids</taxon>
        <taxon>campanulids</taxon>
        <taxon>Asterales</taxon>
        <taxon>Asteraceae</taxon>
        <taxon>Cichorioideae</taxon>
        <taxon>Cichorieae</taxon>
        <taxon>Lactucinae</taxon>
        <taxon>Lactuca</taxon>
    </lineage>
</organism>
<dbReference type="PRINTS" id="PR00019">
    <property type="entry name" value="LEURICHRPT"/>
</dbReference>
<gene>
    <name evidence="17" type="ORF">LSAT_V11C200097510</name>
</gene>
<evidence type="ECO:0000256" key="11">
    <source>
        <dbReference type="ARBA" id="ARBA00023170"/>
    </source>
</evidence>
<sequence length="2026" mass="224506">MVNGIGNGKATWFFLHSAAIILGHQKMTSHTFRFSCVYVLTIFTFFHCSLCIEYEKTALLEFKKDLIDDANLLSSWNSSNGDCCKWYGITCNNQTGRVTEIRLRGPDDMADFDNQEASVQKLGGKLNPSLRNLTSLEYLDLSSNDFGGNPIPTYIGSLRNLTYLNLSDSSFSGEIPTQLGNLSALRVLSVHRNLYSDDQYELRVESLRWLSGVSRLRHLDLSGVEVGQVFDWSQVTRTLLPSSLEQLHLSNCGLPPITPNLTINLSSLSVLDLSFNNFSTNSIPSWISSFRSLVSLNLANCEFKGSVPPGLMNINSLTTLDLSNNQLTSIQTTPETICNLREINLSWNKFDGKNLSEVLSSWFQCESSKLESLRFVGSGLSGNLPPQLGNLKNLVHIDLNKNSISGSIPDSLGNLSSLQTLQLAFNSISGTLPDSIGRLTTLVTMYLSSNLISGPLPDSLGRLSSLADLDLSYNEINGTLPQSIGQLTNLTSLNIEHNFLRGVVTEDHFANLTSLITLRASANTLRFELLDNNWEPPFQLQILNFNSWSLGPNFPHWLQNQTDLLILYLASTGISDDIPSWFWNSFSGLQYLNISDNNFSSMSVDDFFCSNEEQKQVIYLNMGNANISGVLPDCFSTWEFLNIFSIQNNNLSGKLPISLANLSSLESLNMRNNKLSGELPVNLMNSKSLLIIDLTENEFTGSIPIPIPIGDEATTLRLLNLRSNRFDGEIPDEICRIDSIQILDLADNNLSGRIPNCFNNFSVMTGKVEPSQMVGLARDEFRGNAWLMMKGRVNGYGSILGLVTILDLSGNDLSGDIPIEITQLVELRSLNLSVNGLTGKIPVNMGDMKMLEALDLSRNRLDGIVPLSMSRLSFLNSLNLSYNELTGRIPLSGQLQTFEEWSFVGNGLCGPPVRLMCERQGEGEGDAGEEEEEEGDGGSDGPEWGLITSIVVGFVVGFWVVVGPLIGSNSWRTKVIIFPVKTEHPKINEKYFKCLINNLSDLRMFPGTEMGGAVMVVSNCLCDDNNPGQILCIKKERLALLQFKNDLIDAANRLSSWSSAKNMDCCQWAGIVCDNITGHVQELHLQGPDPDLDLEEASNQRLGGTINPSLLSLKQLKYLDLSCNDFEAIQIPSFIGSLINLRYLNLSLSQFQGNIPHEIGNLFNLVVLDLRIGRWLSDFTVKSLDWLSGLSLLQYLDMSGYDLNTVSEWLQAIHTLPALNELHLSSCNLSQIPRHPTKLNFTSLTILDLSYNFFDTLMPGWIFSLSKLVSLDLSRCLFHGPVLDSVSGFNNLTHLKFLHVTENDFMNSPSVLKGLMSLTSLVSLDVSTCDISSPVLGGLHNMTSLVSIDLSQNHIVEALPNSFGVLCNLIHIDFRSNNFSGSVSELLTNLCECKSSKLEYLAFSANRLSGYIPERIGQLQHLVTFDLAFNYISGIIPYSLGRLSFLKELMLNVNSLSGPLPDSLGNLTSLFWLEISYNNFNGSLPESIGHLGNLDYMSVHHNSLTGVLTENHFANLTSLKTIWAEANMLSLQLRDKNWVPPFQLKVLRIGSWSLGPHFPSWIQSQKNLTDLDIAKAGISDVMPSWFWSSFSDIVFLNISQNSIRGILKGDLSILAPNAIVDLSDNYFQGPLPGNFSEADFVFLDVSNNNLSGSIEQFLCPSLEKDRPLQVLDLANNNMSGVIPDCWMNWQALSVVNFENNKFSGEIPESVGNLFSLLSFNIRNNKLSGKLPASLLNSESLQIIDLAENEFIGSIPSLIDGEETKLKLLSLRSNKLQGEIPDELCRLTSIQILDLAHNNLSGTLPTCFYNFSIMSGRQGSSPIVLYDVPFQDQFLGSALLVTKGREFKYSTILYLVTTLDLSGNKFSGPIPRELMGLVGLRWLNLSGNELTGRIPEEMGEMTLLESLDLSMNQLDGRIPWSMSRLSALNWLNLSSNKLTGEIPTSTQLQSLNESSFKENTLCGPPLTVVCNKKGASPDASIGSREEQNEDDESDGQNWGFIISIVLGFIFGFWRYKLYCNIYNQFMH</sequence>
<keyword evidence="4" id="KW-0597">Phosphoprotein</keyword>
<dbReference type="FunFam" id="3.80.10.10:FF:000111">
    <property type="entry name" value="LRR receptor-like serine/threonine-protein kinase ERECTA"/>
    <property type="match status" value="1"/>
</dbReference>
<dbReference type="Proteomes" id="UP000235145">
    <property type="component" value="Unassembled WGS sequence"/>
</dbReference>
<feature type="domain" description="Disease resistance R13L4/SHOC-2-like LRR" evidence="16">
    <location>
        <begin position="1394"/>
        <end position="1574"/>
    </location>
</feature>
<name>A0A9R1WEY8_LACSA</name>
<evidence type="ECO:0000313" key="17">
    <source>
        <dbReference type="EMBL" id="KAJ0221547.1"/>
    </source>
</evidence>
<reference evidence="17 18" key="1">
    <citation type="journal article" date="2017" name="Nat. Commun.">
        <title>Genome assembly with in vitro proximity ligation data and whole-genome triplication in lettuce.</title>
        <authorList>
            <person name="Reyes-Chin-Wo S."/>
            <person name="Wang Z."/>
            <person name="Yang X."/>
            <person name="Kozik A."/>
            <person name="Arikit S."/>
            <person name="Song C."/>
            <person name="Xia L."/>
            <person name="Froenicke L."/>
            <person name="Lavelle D.O."/>
            <person name="Truco M.J."/>
            <person name="Xia R."/>
            <person name="Zhu S."/>
            <person name="Xu C."/>
            <person name="Xu H."/>
            <person name="Xu X."/>
            <person name="Cox K."/>
            <person name="Korf I."/>
            <person name="Meyers B.C."/>
            <person name="Michelmore R.W."/>
        </authorList>
    </citation>
    <scope>NUCLEOTIDE SEQUENCE [LARGE SCALE GENOMIC DNA]</scope>
    <source>
        <strain evidence="18">cv. Salinas</strain>
        <tissue evidence="17">Seedlings</tissue>
    </source>
</reference>
<evidence type="ECO:0000256" key="3">
    <source>
        <dbReference type="ARBA" id="ARBA00022475"/>
    </source>
</evidence>
<keyword evidence="9 14" id="KW-1133">Transmembrane helix</keyword>
<evidence type="ECO:0000256" key="7">
    <source>
        <dbReference type="ARBA" id="ARBA00022729"/>
    </source>
</evidence>
<dbReference type="GO" id="GO:0051707">
    <property type="term" value="P:response to other organism"/>
    <property type="evidence" value="ECO:0007669"/>
    <property type="project" value="UniProtKB-ARBA"/>
</dbReference>
<dbReference type="Pfam" id="PF08263">
    <property type="entry name" value="LRRNT_2"/>
    <property type="match status" value="2"/>
</dbReference>
<feature type="domain" description="Leucine-rich repeat-containing N-terminal plant-type" evidence="15">
    <location>
        <begin position="54"/>
        <end position="92"/>
    </location>
</feature>
<keyword evidence="12" id="KW-0325">Glycoprotein</keyword>
<dbReference type="GO" id="GO:0005886">
    <property type="term" value="C:plasma membrane"/>
    <property type="evidence" value="ECO:0007669"/>
    <property type="project" value="UniProtKB-SubCell"/>
</dbReference>
<dbReference type="InterPro" id="IPR032675">
    <property type="entry name" value="LRR_dom_sf"/>
</dbReference>
<dbReference type="Pfam" id="PF23598">
    <property type="entry name" value="LRR_14"/>
    <property type="match status" value="2"/>
</dbReference>
<dbReference type="FunFam" id="3.80.10.10:FF:000383">
    <property type="entry name" value="Leucine-rich repeat receptor protein kinase EMS1"/>
    <property type="match status" value="2"/>
</dbReference>
<dbReference type="InterPro" id="IPR046956">
    <property type="entry name" value="RLP23-like"/>
</dbReference>
<keyword evidence="10 14" id="KW-0472">Membrane</keyword>
<evidence type="ECO:0000313" key="18">
    <source>
        <dbReference type="Proteomes" id="UP000235145"/>
    </source>
</evidence>
<keyword evidence="3" id="KW-1003">Cell membrane</keyword>
<dbReference type="SMART" id="SM00369">
    <property type="entry name" value="LRR_TYP"/>
    <property type="match status" value="20"/>
</dbReference>
<dbReference type="PROSITE" id="PS51450">
    <property type="entry name" value="LRR"/>
    <property type="match status" value="1"/>
</dbReference>
<evidence type="ECO:0000256" key="8">
    <source>
        <dbReference type="ARBA" id="ARBA00022737"/>
    </source>
</evidence>
<keyword evidence="5" id="KW-0433">Leucine-rich repeat</keyword>
<comment type="similarity">
    <text evidence="2">Belongs to the RLP family.</text>
</comment>
<keyword evidence="6 14" id="KW-0812">Transmembrane</keyword>
<feature type="domain" description="Disease resistance R13L4/SHOC-2-like LRR" evidence="16">
    <location>
        <begin position="387"/>
        <end position="562"/>
    </location>
</feature>
<feature type="domain" description="Leucine-rich repeat-containing N-terminal plant-type" evidence="15">
    <location>
        <begin position="1035"/>
        <end position="1074"/>
    </location>
</feature>
<evidence type="ECO:0000256" key="5">
    <source>
        <dbReference type="ARBA" id="ARBA00022614"/>
    </source>
</evidence>
<comment type="caution">
    <text evidence="17">The sequence shown here is derived from an EMBL/GenBank/DDBJ whole genome shotgun (WGS) entry which is preliminary data.</text>
</comment>
<dbReference type="Pfam" id="PF00560">
    <property type="entry name" value="LRR_1"/>
    <property type="match status" value="16"/>
</dbReference>
<dbReference type="FunFam" id="3.80.10.10:FF:000041">
    <property type="entry name" value="LRR receptor-like serine/threonine-protein kinase ERECTA"/>
    <property type="match status" value="1"/>
</dbReference>
<keyword evidence="11" id="KW-0675">Receptor</keyword>
<evidence type="ECO:0000256" key="2">
    <source>
        <dbReference type="ARBA" id="ARBA00009592"/>
    </source>
</evidence>
<evidence type="ECO:0000259" key="16">
    <source>
        <dbReference type="Pfam" id="PF23598"/>
    </source>
</evidence>
<dbReference type="EMBL" id="NBSK02000002">
    <property type="protein sequence ID" value="KAJ0221547.1"/>
    <property type="molecule type" value="Genomic_DNA"/>
</dbReference>
<dbReference type="FunFam" id="3.80.10.10:FF:000095">
    <property type="entry name" value="LRR receptor-like serine/threonine-protein kinase GSO1"/>
    <property type="match status" value="1"/>
</dbReference>
<dbReference type="InterPro" id="IPR013210">
    <property type="entry name" value="LRR_N_plant-typ"/>
</dbReference>
<dbReference type="PANTHER" id="PTHR48063:SF98">
    <property type="entry name" value="LRR RECEPTOR-LIKE SERINE_THREONINE-PROTEIN KINASE FLS2"/>
    <property type="match status" value="1"/>
</dbReference>
<dbReference type="InterPro" id="IPR001611">
    <property type="entry name" value="Leu-rich_rpt"/>
</dbReference>
<keyword evidence="7" id="KW-0732">Signal</keyword>
<dbReference type="PANTHER" id="PTHR48063">
    <property type="entry name" value="LRR RECEPTOR-LIKE KINASE"/>
    <property type="match status" value="1"/>
</dbReference>
<evidence type="ECO:0000256" key="13">
    <source>
        <dbReference type="SAM" id="MobiDB-lite"/>
    </source>
</evidence>
<protein>
    <recommendedName>
        <fullName evidence="19">Leucine-rich repeat-containing N-terminal plant-type domain-containing protein</fullName>
    </recommendedName>
</protein>
<evidence type="ECO:0000256" key="9">
    <source>
        <dbReference type="ARBA" id="ARBA00022989"/>
    </source>
</evidence>
<keyword evidence="8" id="KW-0677">Repeat</keyword>
<dbReference type="Gene3D" id="3.80.10.10">
    <property type="entry name" value="Ribonuclease Inhibitor"/>
    <property type="match status" value="9"/>
</dbReference>
<dbReference type="SUPFAM" id="SSF52058">
    <property type="entry name" value="L domain-like"/>
    <property type="match status" value="5"/>
</dbReference>
<dbReference type="Pfam" id="PF13855">
    <property type="entry name" value="LRR_8"/>
    <property type="match status" value="1"/>
</dbReference>
<comment type="subcellular location">
    <subcellularLocation>
        <location evidence="1">Cell membrane</location>
        <topology evidence="1">Single-pass type I membrane protein</topology>
    </subcellularLocation>
</comment>
<dbReference type="GO" id="GO:0007165">
    <property type="term" value="P:signal transduction"/>
    <property type="evidence" value="ECO:0007669"/>
    <property type="project" value="UniProtKB-ARBA"/>
</dbReference>
<feature type="compositionally biased region" description="Acidic residues" evidence="13">
    <location>
        <begin position="923"/>
        <end position="937"/>
    </location>
</feature>
<evidence type="ECO:0008006" key="19">
    <source>
        <dbReference type="Google" id="ProtNLM"/>
    </source>
</evidence>
<evidence type="ECO:0000256" key="4">
    <source>
        <dbReference type="ARBA" id="ARBA00022553"/>
    </source>
</evidence>
<dbReference type="Pfam" id="PF13516">
    <property type="entry name" value="LRR_6"/>
    <property type="match status" value="1"/>
</dbReference>
<feature type="region of interest" description="Disordered" evidence="13">
    <location>
        <begin position="919"/>
        <end position="941"/>
    </location>
</feature>
<dbReference type="SMART" id="SM00365">
    <property type="entry name" value="LRR_SD22"/>
    <property type="match status" value="8"/>
</dbReference>
<evidence type="ECO:0000259" key="15">
    <source>
        <dbReference type="Pfam" id="PF08263"/>
    </source>
</evidence>
<keyword evidence="18" id="KW-1185">Reference proteome</keyword>
<dbReference type="InterPro" id="IPR003591">
    <property type="entry name" value="Leu-rich_rpt_typical-subtyp"/>
</dbReference>
<feature type="transmembrane region" description="Helical" evidence="14">
    <location>
        <begin position="1997"/>
        <end position="2016"/>
    </location>
</feature>
<evidence type="ECO:0000256" key="10">
    <source>
        <dbReference type="ARBA" id="ARBA00023136"/>
    </source>
</evidence>
<dbReference type="SUPFAM" id="SSF52047">
    <property type="entry name" value="RNI-like"/>
    <property type="match status" value="1"/>
</dbReference>
<dbReference type="FunFam" id="3.80.10.10:FF:000213">
    <property type="entry name" value="Tyrosine-sulfated glycopeptide receptor 1"/>
    <property type="match status" value="1"/>
</dbReference>
<evidence type="ECO:0000256" key="12">
    <source>
        <dbReference type="ARBA" id="ARBA00023180"/>
    </source>
</evidence>
<dbReference type="GO" id="GO:0006952">
    <property type="term" value="P:defense response"/>
    <property type="evidence" value="ECO:0007669"/>
    <property type="project" value="UniProtKB-ARBA"/>
</dbReference>
<evidence type="ECO:0000256" key="6">
    <source>
        <dbReference type="ARBA" id="ARBA00022692"/>
    </source>
</evidence>
<evidence type="ECO:0000256" key="14">
    <source>
        <dbReference type="SAM" id="Phobius"/>
    </source>
</evidence>
<dbReference type="InterPro" id="IPR055414">
    <property type="entry name" value="LRR_R13L4/SHOC2-like"/>
</dbReference>
<accession>A0A9R1WEY8</accession>
<evidence type="ECO:0000256" key="1">
    <source>
        <dbReference type="ARBA" id="ARBA00004251"/>
    </source>
</evidence>
<proteinExistence type="inferred from homology"/>